<dbReference type="InterPro" id="IPR019410">
    <property type="entry name" value="Methyltransf_16"/>
</dbReference>
<dbReference type="AlphaFoldDB" id="K5UST7"/>
<evidence type="ECO:0000313" key="2">
    <source>
        <dbReference type="Proteomes" id="UP000008370"/>
    </source>
</evidence>
<dbReference type="PANTHER" id="PTHR14614">
    <property type="entry name" value="HEPATOCELLULAR CARCINOMA-ASSOCIATED ANTIGEN"/>
    <property type="match status" value="1"/>
</dbReference>
<dbReference type="OrthoDB" id="433955at2759"/>
<reference evidence="1 2" key="1">
    <citation type="journal article" date="2012" name="BMC Genomics">
        <title>Comparative genomics of the white-rot fungi, Phanerochaete carnosa and P. chrysosporium, to elucidate the genetic basis of the distinct wood types they colonize.</title>
        <authorList>
            <person name="Suzuki H."/>
            <person name="MacDonald J."/>
            <person name="Syed K."/>
            <person name="Salamov A."/>
            <person name="Hori C."/>
            <person name="Aerts A."/>
            <person name="Henrissat B."/>
            <person name="Wiebenga A."/>
            <person name="vanKuyk P.A."/>
            <person name="Barry K."/>
            <person name="Lindquist E."/>
            <person name="LaButti K."/>
            <person name="Lapidus A."/>
            <person name="Lucas S."/>
            <person name="Coutinho P."/>
            <person name="Gong Y."/>
            <person name="Samejima M."/>
            <person name="Mahadevan R."/>
            <person name="Abou-Zaid M."/>
            <person name="de Vries R.P."/>
            <person name="Igarashi K."/>
            <person name="Yadav J.S."/>
            <person name="Grigoriev I.V."/>
            <person name="Master E.R."/>
        </authorList>
    </citation>
    <scope>NUCLEOTIDE SEQUENCE [LARGE SCALE GENOMIC DNA]</scope>
    <source>
        <strain evidence="1 2">HHB-10118-sp</strain>
    </source>
</reference>
<dbReference type="FunCoup" id="K5UST7">
    <property type="interactions" value="29"/>
</dbReference>
<dbReference type="GeneID" id="18908722"/>
<dbReference type="Pfam" id="PF10294">
    <property type="entry name" value="Methyltransf_16"/>
    <property type="match status" value="1"/>
</dbReference>
<dbReference type="HOGENOM" id="CLU_030437_1_0_1"/>
<dbReference type="InterPro" id="IPR029063">
    <property type="entry name" value="SAM-dependent_MTases_sf"/>
</dbReference>
<dbReference type="Gene3D" id="3.40.50.150">
    <property type="entry name" value="Vaccinia Virus protein VP39"/>
    <property type="match status" value="1"/>
</dbReference>
<dbReference type="PANTHER" id="PTHR14614:SF147">
    <property type="entry name" value="S-ADENOSYLMETHIONINE-DEPENDENT METHYLTRANSFERASE OF THE SEVEN BETA-STRAND FAMILY"/>
    <property type="match status" value="1"/>
</dbReference>
<dbReference type="STRING" id="650164.K5UST7"/>
<dbReference type="Proteomes" id="UP000008370">
    <property type="component" value="Unassembled WGS sequence"/>
</dbReference>
<keyword evidence="2" id="KW-1185">Reference proteome</keyword>
<organism evidence="1 2">
    <name type="scientific">Phanerochaete carnosa (strain HHB-10118-sp)</name>
    <name type="common">White-rot fungus</name>
    <name type="synonym">Peniophora carnosa</name>
    <dbReference type="NCBI Taxonomy" id="650164"/>
    <lineage>
        <taxon>Eukaryota</taxon>
        <taxon>Fungi</taxon>
        <taxon>Dikarya</taxon>
        <taxon>Basidiomycota</taxon>
        <taxon>Agaricomycotina</taxon>
        <taxon>Agaricomycetes</taxon>
        <taxon>Polyporales</taxon>
        <taxon>Phanerochaetaceae</taxon>
        <taxon>Phanerochaete</taxon>
    </lineage>
</organism>
<dbReference type="SUPFAM" id="SSF53335">
    <property type="entry name" value="S-adenosyl-L-methionine-dependent methyltransferases"/>
    <property type="match status" value="1"/>
</dbReference>
<name>K5UST7_PHACS</name>
<evidence type="ECO:0000313" key="1">
    <source>
        <dbReference type="EMBL" id="EKM52996.1"/>
    </source>
</evidence>
<dbReference type="KEGG" id="pco:PHACADRAFT_147308"/>
<protein>
    <recommendedName>
        <fullName evidence="3">FAM86 N-terminal domain-containing protein</fullName>
    </recommendedName>
</protein>
<gene>
    <name evidence="1" type="ORF">PHACADRAFT_147308</name>
</gene>
<proteinExistence type="predicted"/>
<dbReference type="InParanoid" id="K5UST7"/>
<dbReference type="EMBL" id="JH930474">
    <property type="protein sequence ID" value="EKM52996.1"/>
    <property type="molecule type" value="Genomic_DNA"/>
</dbReference>
<dbReference type="GO" id="GO:0008757">
    <property type="term" value="F:S-adenosylmethionine-dependent methyltransferase activity"/>
    <property type="evidence" value="ECO:0007669"/>
    <property type="project" value="UniProtKB-ARBA"/>
</dbReference>
<sequence>MFLAGPPTARLPPITKIQRSSLLDLRAALGYLDSLYNPEVRPNFRSYRRLATGQCTSPSLTSCRRGIPDATQAPPPPSHLDTTCADSYERAYAIRWLTALVSRADQLDADDANAEALVQDAAGLLALCAGTASAGTRSRLFVFDHVGGVDVRVQLTDLPLNNQDYASVGAQTWGGACLMADLLVQSPSDFGINIASGRSLRVLELGAGTGLVGLTVGKMLQAQGGVSAEIVCTDFHPAVLSNLRNNVTSNFVEGDSAVSMSVHALDWSTFAAASPPPLLAPFDHPFDVVLGADIVYELEHARWIRSCVAAMLRTPPAENTASLASSDSRLRPQLHLVIPLRATHAAESHSVEEVFPLAFDVHGGAESSPDGEPFRCGLGIISKETLACEDFARGGGGEVEYVHYTISWI</sequence>
<evidence type="ECO:0008006" key="3">
    <source>
        <dbReference type="Google" id="ProtNLM"/>
    </source>
</evidence>
<dbReference type="RefSeq" id="XP_007397705.1">
    <property type="nucleotide sequence ID" value="XM_007397643.1"/>
</dbReference>
<accession>K5UST7</accession>